<protein>
    <recommendedName>
        <fullName evidence="4">Outer membrane protein beta-barrel domain-containing protein</fullName>
    </recommendedName>
</protein>
<keyword evidence="3" id="KW-1185">Reference proteome</keyword>
<dbReference type="Proteomes" id="UP001597544">
    <property type="component" value="Unassembled WGS sequence"/>
</dbReference>
<feature type="chain" id="PRO_5047384144" description="Outer membrane protein beta-barrel domain-containing protein" evidence="1">
    <location>
        <begin position="21"/>
        <end position="223"/>
    </location>
</feature>
<reference evidence="3" key="1">
    <citation type="journal article" date="2019" name="Int. J. Syst. Evol. Microbiol.">
        <title>The Global Catalogue of Microorganisms (GCM) 10K type strain sequencing project: providing services to taxonomists for standard genome sequencing and annotation.</title>
        <authorList>
            <consortium name="The Broad Institute Genomics Platform"/>
            <consortium name="The Broad Institute Genome Sequencing Center for Infectious Disease"/>
            <person name="Wu L."/>
            <person name="Ma J."/>
        </authorList>
    </citation>
    <scope>NUCLEOTIDE SEQUENCE [LARGE SCALE GENOMIC DNA]</scope>
    <source>
        <strain evidence="3">KCTC 42498</strain>
    </source>
</reference>
<evidence type="ECO:0000313" key="2">
    <source>
        <dbReference type="EMBL" id="MFD2514275.1"/>
    </source>
</evidence>
<feature type="signal peptide" evidence="1">
    <location>
        <begin position="1"/>
        <end position="20"/>
    </location>
</feature>
<evidence type="ECO:0000256" key="1">
    <source>
        <dbReference type="SAM" id="SignalP"/>
    </source>
</evidence>
<sequence>MKHFLLSLFFLSLVASTTSAQNSKGVPGEGSTTPLGSSIGGSLSSLKIIAGITGGGINFKDDTGNAMNVEFGPSLGYMLGVARDHQFGQNLIIQPGISLVGFGSKVVDADYTYNIHYLSFHANAHLLTAFKIYAGGGLFLDYGLFGSQGYPSGESNDIFESGGFSRLNSGLNLEAGYPLVLQGKSGEVFASYRIGLNNVEGDDAPAGQTTKLRMFTIGLKYSL</sequence>
<proteinExistence type="predicted"/>
<dbReference type="RefSeq" id="WP_377506536.1">
    <property type="nucleotide sequence ID" value="NZ_JBHULU010000015.1"/>
</dbReference>
<gene>
    <name evidence="2" type="ORF">ACFSRY_10390</name>
</gene>
<evidence type="ECO:0008006" key="4">
    <source>
        <dbReference type="Google" id="ProtNLM"/>
    </source>
</evidence>
<name>A0ABW5ILI3_9BACT</name>
<evidence type="ECO:0000313" key="3">
    <source>
        <dbReference type="Proteomes" id="UP001597544"/>
    </source>
</evidence>
<keyword evidence="1" id="KW-0732">Signal</keyword>
<comment type="caution">
    <text evidence="2">The sequence shown here is derived from an EMBL/GenBank/DDBJ whole genome shotgun (WGS) entry which is preliminary data.</text>
</comment>
<dbReference type="EMBL" id="JBHULU010000015">
    <property type="protein sequence ID" value="MFD2514275.1"/>
    <property type="molecule type" value="Genomic_DNA"/>
</dbReference>
<organism evidence="2 3">
    <name type="scientific">Pontibacter locisalis</name>
    <dbReference type="NCBI Taxonomy" id="1719035"/>
    <lineage>
        <taxon>Bacteria</taxon>
        <taxon>Pseudomonadati</taxon>
        <taxon>Bacteroidota</taxon>
        <taxon>Cytophagia</taxon>
        <taxon>Cytophagales</taxon>
        <taxon>Hymenobacteraceae</taxon>
        <taxon>Pontibacter</taxon>
    </lineage>
</organism>
<accession>A0ABW5ILI3</accession>